<feature type="compositionally biased region" description="Basic and acidic residues" evidence="11">
    <location>
        <begin position="513"/>
        <end position="522"/>
    </location>
</feature>
<dbReference type="Pfam" id="PF12922">
    <property type="entry name" value="Cnd1_N"/>
    <property type="match status" value="1"/>
</dbReference>
<dbReference type="GO" id="GO:0007076">
    <property type="term" value="P:mitotic chromosome condensation"/>
    <property type="evidence" value="ECO:0007669"/>
    <property type="project" value="InterPro"/>
</dbReference>
<accession>A0A8T0D7R8</accession>
<evidence type="ECO:0000256" key="1">
    <source>
        <dbReference type="ARBA" id="ARBA00004123"/>
    </source>
</evidence>
<evidence type="ECO:0000256" key="5">
    <source>
        <dbReference type="ARBA" id="ARBA00022618"/>
    </source>
</evidence>
<feature type="region of interest" description="Disordered" evidence="11">
    <location>
        <begin position="507"/>
        <end position="551"/>
    </location>
</feature>
<dbReference type="Pfam" id="PF12717">
    <property type="entry name" value="Cnd1"/>
    <property type="match status" value="1"/>
</dbReference>
<organism evidence="14 15">
    <name type="scientific">Paragonimus westermani</name>
    <dbReference type="NCBI Taxonomy" id="34504"/>
    <lineage>
        <taxon>Eukaryota</taxon>
        <taxon>Metazoa</taxon>
        <taxon>Spiralia</taxon>
        <taxon>Lophotrochozoa</taxon>
        <taxon>Platyhelminthes</taxon>
        <taxon>Trematoda</taxon>
        <taxon>Digenea</taxon>
        <taxon>Plagiorchiida</taxon>
        <taxon>Troglotremata</taxon>
        <taxon>Troglotrematidae</taxon>
        <taxon>Paragonimus</taxon>
    </lineage>
</organism>
<evidence type="ECO:0000256" key="4">
    <source>
        <dbReference type="ARBA" id="ARBA00022454"/>
    </source>
</evidence>
<evidence type="ECO:0000256" key="2">
    <source>
        <dbReference type="ARBA" id="ARBA00004286"/>
    </source>
</evidence>
<comment type="caution">
    <text evidence="14">The sequence shown here is derived from an EMBL/GenBank/DDBJ whole genome shotgun (WGS) entry which is preliminary data.</text>
</comment>
<evidence type="ECO:0000256" key="7">
    <source>
        <dbReference type="ARBA" id="ARBA00023067"/>
    </source>
</evidence>
<feature type="compositionally biased region" description="Acidic residues" evidence="11">
    <location>
        <begin position="1457"/>
        <end position="1471"/>
    </location>
</feature>
<dbReference type="GO" id="GO:0010032">
    <property type="term" value="P:meiotic chromosome condensation"/>
    <property type="evidence" value="ECO:0007669"/>
    <property type="project" value="TreeGrafter"/>
</dbReference>
<feature type="domain" description="Condensin complex subunit 1 C-terminal" evidence="12">
    <location>
        <begin position="1122"/>
        <end position="1282"/>
    </location>
</feature>
<evidence type="ECO:0000256" key="9">
    <source>
        <dbReference type="ARBA" id="ARBA00023306"/>
    </source>
</evidence>
<evidence type="ECO:0000313" key="15">
    <source>
        <dbReference type="Proteomes" id="UP000699462"/>
    </source>
</evidence>
<dbReference type="GO" id="GO:0042393">
    <property type="term" value="F:histone binding"/>
    <property type="evidence" value="ECO:0007669"/>
    <property type="project" value="TreeGrafter"/>
</dbReference>
<keyword evidence="9 10" id="KW-0131">Cell cycle</keyword>
<evidence type="ECO:0000256" key="3">
    <source>
        <dbReference type="ARBA" id="ARBA00009606"/>
    </source>
</evidence>
<dbReference type="OrthoDB" id="436262at2759"/>
<dbReference type="GO" id="GO:0005634">
    <property type="term" value="C:nucleus"/>
    <property type="evidence" value="ECO:0007669"/>
    <property type="project" value="UniProtKB-SubCell"/>
</dbReference>
<dbReference type="PANTHER" id="PTHR14222">
    <property type="entry name" value="CONDENSIN"/>
    <property type="match status" value="1"/>
</dbReference>
<feature type="region of interest" description="Disordered" evidence="11">
    <location>
        <begin position="916"/>
        <end position="936"/>
    </location>
</feature>
<feature type="domain" description="Condensin complex subunit 1 N-terminal" evidence="13">
    <location>
        <begin position="87"/>
        <end position="255"/>
    </location>
</feature>
<evidence type="ECO:0000259" key="12">
    <source>
        <dbReference type="Pfam" id="PF12717"/>
    </source>
</evidence>
<dbReference type="InterPro" id="IPR007673">
    <property type="entry name" value="Condensin_cplx_su1"/>
</dbReference>
<dbReference type="InterPro" id="IPR026971">
    <property type="entry name" value="CND1/NCAPD3"/>
</dbReference>
<dbReference type="Proteomes" id="UP000699462">
    <property type="component" value="Unassembled WGS sequence"/>
</dbReference>
<proteinExistence type="inferred from homology"/>
<evidence type="ECO:0000256" key="6">
    <source>
        <dbReference type="ARBA" id="ARBA00022776"/>
    </source>
</evidence>
<keyword evidence="8" id="KW-0539">Nucleus</keyword>
<dbReference type="GO" id="GO:0000796">
    <property type="term" value="C:condensin complex"/>
    <property type="evidence" value="ECO:0007669"/>
    <property type="project" value="TreeGrafter"/>
</dbReference>
<dbReference type="PANTHER" id="PTHR14222:SF2">
    <property type="entry name" value="CONDENSIN COMPLEX SUBUNIT 1"/>
    <property type="match status" value="1"/>
</dbReference>
<dbReference type="InterPro" id="IPR032682">
    <property type="entry name" value="Cnd1_C"/>
</dbReference>
<dbReference type="GO" id="GO:0051301">
    <property type="term" value="P:cell division"/>
    <property type="evidence" value="ECO:0007669"/>
    <property type="project" value="UniProtKB-KW"/>
</dbReference>
<evidence type="ECO:0000256" key="11">
    <source>
        <dbReference type="SAM" id="MobiDB-lite"/>
    </source>
</evidence>
<dbReference type="EMBL" id="JTDF01010382">
    <property type="protein sequence ID" value="KAF8563895.1"/>
    <property type="molecule type" value="Genomic_DNA"/>
</dbReference>
<dbReference type="Gene3D" id="1.25.10.10">
    <property type="entry name" value="Leucine-rich Repeat Variant"/>
    <property type="match status" value="2"/>
</dbReference>
<evidence type="ECO:0000313" key="14">
    <source>
        <dbReference type="EMBL" id="KAF8563895.1"/>
    </source>
</evidence>
<sequence>MPDFVIPVARADLLKRATPNAYVVNEVFSVRHLRTQLPKCQRILSAEGHVYILRAFDILFSVLHEWSSLSTDTKEEAWTVTLKGCEISVRQLVSVLESNDGVCQTIDRSELAMHRNALKMHVYLLCQFVDVFENELNAHAKSTAPVKAGRAKSRGRGNGRVRANTTADTDPSELDLSIDWIGECEKAVGVLDQLCRLQLNKLWDPPVAEEDFINLPANCCYKLLENRAMASSVNVRLAITSLLASLVRRYGHSIACCVKLTQLLQCFPHMVNCLLAFVRSFMEEENIVGVVRELLKEICSYNGADLERDAQTTQNFSSFLLEVANAYPTLAQSILPLLRPRLDEDPYQMRNCVLGIIGEVLSSFARREHLDPKESLQRDRLMDLLQEHIHDINGYVRAKALQIWYAIVSTRGLPVRRQSQFTSLLVGPLGAMMDVSSFARRYACKTLTAMVLQSPATKLTPEELQQVLNKETKRLESLEELLSKVCPYEDNGEPSLLEIENVNGEHTNQVNTEKPKRPHQVDADSDLDDPHPNGGDRSALSQAANEGMEEDLERPLPIDGTEFDATAALEAAIHSAAAIASHTSSTPRTPLRSTSVAHAELSAEAQRQRACVAYLQETLAFTSLVHVAIRDFQAMLASKTLTDVTEAIDFFVTAKHAGVRGLEAGIQQIFVHIWSQDEPIRKAVVEAFRKLYLQTDPDEPLGPRMELTQETADIIATNLSRFIREADVGSMVSMERIIQELACSDQLNSSLCSHFWRRFVSSASQNTPDSKQDVKSMLLILKMMVKPGPAEFDKHMDTLIQLGLDMNSDPGKIDLERVKFTCDVLQRMIPRIKPDKSTNHPKGSTEPFRLPTTHLLFTRLRSILIGSVSNGQQNMWIPMMEQAIGTIYDLAESPETIAANVISSIADKLIRKASSKSTDTLQPISEEPAPPAGEHTAITDDEIPELLKEIKEDPEKLVDSIHLVCPSFYLSRFLALAGHCCLKQLVHLESAVLNELKRRAALKEERDAKAKPRSRKNARQSRMSTASFANASTLNATTATAQNTAEEESGLVGVAADDAEADFIRHISDHELLTAPNHFFSPLLAMASASLALAKMMLVNSEVCEPRLQLLFTMAERSPSEIVRANLIVALGDLCRRFPNLLEPWTPNLYARLRDSSPRVRTNALNTLSHLILNDMVKVKGQISEMTVCLVDKIERLNVLARQFFTELAQKGTALYNVVPDIISRLSDPEIGVSEEDFHSIMEFLLPLIGRERLCETLVEKICARFRTTRLHRQWRDLAYCLTVISFNERSMRVLYENIPAFADKLCLPEVYAAFELLLANAKKFTKPDGMARLEEFEAKVNEFHQKGVADEAAVRRAELAAKALKTRTRHGRACTSVSAGGGESVRRNLRRAGRSAQSVNRNDEDEIEGDGDSNEETGASANLDQPTPPATRGKRMQQGRAFSTSRRNRRERIVFDSDEEDGPPASDCEE</sequence>
<dbReference type="InterPro" id="IPR011989">
    <property type="entry name" value="ARM-like"/>
</dbReference>
<reference evidence="14 15" key="1">
    <citation type="submission" date="2019-07" db="EMBL/GenBank/DDBJ databases">
        <title>Annotation for the trematode Paragonimus westermani.</title>
        <authorList>
            <person name="Choi Y.-J."/>
        </authorList>
    </citation>
    <scope>NUCLEOTIDE SEQUENCE [LARGE SCALE GENOMIC DNA]</scope>
    <source>
        <strain evidence="14">180907_Pwestermani</strain>
    </source>
</reference>
<protein>
    <recommendedName>
        <fullName evidence="10">Condensin complex subunit 1</fullName>
    </recommendedName>
</protein>
<dbReference type="PIRSF" id="PIRSF017127">
    <property type="entry name" value="Condensin_D2"/>
    <property type="match status" value="1"/>
</dbReference>
<comment type="similarity">
    <text evidence="3 10">Belongs to the CND1 (condensin subunit 1) family.</text>
</comment>
<feature type="region of interest" description="Disordered" evidence="11">
    <location>
        <begin position="143"/>
        <end position="168"/>
    </location>
</feature>
<keyword evidence="4" id="KW-0158">Chromosome</keyword>
<keyword evidence="7 10" id="KW-0226">DNA condensation</keyword>
<name>A0A8T0D7R8_9TREM</name>
<feature type="region of interest" description="Disordered" evidence="11">
    <location>
        <begin position="1003"/>
        <end position="1027"/>
    </location>
</feature>
<dbReference type="GO" id="GO:0000779">
    <property type="term" value="C:condensed chromosome, centromeric region"/>
    <property type="evidence" value="ECO:0007669"/>
    <property type="project" value="TreeGrafter"/>
</dbReference>
<feature type="compositionally biased region" description="Acidic residues" evidence="11">
    <location>
        <begin position="1404"/>
        <end position="1416"/>
    </location>
</feature>
<evidence type="ECO:0000256" key="8">
    <source>
        <dbReference type="ARBA" id="ARBA00023242"/>
    </source>
</evidence>
<feature type="compositionally biased region" description="Basic residues" evidence="11">
    <location>
        <begin position="149"/>
        <end position="159"/>
    </location>
</feature>
<comment type="subcellular location">
    <subcellularLocation>
        <location evidence="2">Chromosome</location>
    </subcellularLocation>
    <subcellularLocation>
        <location evidence="1">Nucleus</location>
    </subcellularLocation>
</comment>
<feature type="region of interest" description="Disordered" evidence="11">
    <location>
        <begin position="1371"/>
        <end position="1471"/>
    </location>
</feature>
<dbReference type="InterPro" id="IPR024324">
    <property type="entry name" value="Condensin_cplx_su1_N"/>
</dbReference>
<evidence type="ECO:0000256" key="10">
    <source>
        <dbReference type="PIRNR" id="PIRNR017127"/>
    </source>
</evidence>
<dbReference type="InterPro" id="IPR016024">
    <property type="entry name" value="ARM-type_fold"/>
</dbReference>
<evidence type="ECO:0000259" key="13">
    <source>
        <dbReference type="Pfam" id="PF12922"/>
    </source>
</evidence>
<feature type="compositionally biased region" description="Polar residues" evidence="11">
    <location>
        <begin position="1417"/>
        <end position="1426"/>
    </location>
</feature>
<keyword evidence="15" id="KW-1185">Reference proteome</keyword>
<keyword evidence="6 10" id="KW-0498">Mitosis</keyword>
<comment type="function">
    <text evidence="10">Regulatory subunit of the condensin complex, a complex required for conversion of interphase chromatin into mitotic-like condense chromosomes. The condensin complex probably introduces positive supercoils into relaxed DNA in the presence of type I topoisomerases and converts nicked DNA into positive knotted forms in the presence of type II topoisomerases.</text>
</comment>
<gene>
    <name evidence="14" type="ORF">P879_03544</name>
</gene>
<dbReference type="SUPFAM" id="SSF48371">
    <property type="entry name" value="ARM repeat"/>
    <property type="match status" value="1"/>
</dbReference>
<keyword evidence="5 10" id="KW-0132">Cell division</keyword>